<name>W6Y9S6_COCC2</name>
<sequence length="56" mass="6275">LNTTSHSVVDRSLDSMYLLLLDHSFFFHAMPCHAVPLPASFSIQIISRVLKCSSIQ</sequence>
<dbReference type="HOGENOM" id="CLU_3019787_0_0_1"/>
<dbReference type="KEGG" id="bze:COCCADRAFT_93867"/>
<accession>W6Y9S6</accession>
<organism evidence="1 2">
    <name type="scientific">Cochliobolus carbonum (strain 26-R-13)</name>
    <name type="common">Maize leaf spot fungus</name>
    <name type="synonym">Bipolaris zeicola</name>
    <dbReference type="NCBI Taxonomy" id="930089"/>
    <lineage>
        <taxon>Eukaryota</taxon>
        <taxon>Fungi</taxon>
        <taxon>Dikarya</taxon>
        <taxon>Ascomycota</taxon>
        <taxon>Pezizomycotina</taxon>
        <taxon>Dothideomycetes</taxon>
        <taxon>Pleosporomycetidae</taxon>
        <taxon>Pleosporales</taxon>
        <taxon>Pleosporineae</taxon>
        <taxon>Pleosporaceae</taxon>
        <taxon>Bipolaris</taxon>
    </lineage>
</organism>
<dbReference type="AlphaFoldDB" id="W6Y9S6"/>
<evidence type="ECO:0000313" key="1">
    <source>
        <dbReference type="EMBL" id="EUC34305.1"/>
    </source>
</evidence>
<feature type="non-terminal residue" evidence="1">
    <location>
        <position position="1"/>
    </location>
</feature>
<keyword evidence="2" id="KW-1185">Reference proteome</keyword>
<proteinExistence type="predicted"/>
<protein>
    <submittedName>
        <fullName evidence="1">Uncharacterized protein</fullName>
    </submittedName>
</protein>
<dbReference type="RefSeq" id="XP_007711447.1">
    <property type="nucleotide sequence ID" value="XM_007713257.1"/>
</dbReference>
<dbReference type="Proteomes" id="UP000053841">
    <property type="component" value="Unassembled WGS sequence"/>
</dbReference>
<dbReference type="GeneID" id="19153650"/>
<reference evidence="1 2" key="1">
    <citation type="journal article" date="2013" name="PLoS Genet.">
        <title>Comparative genome structure, secondary metabolite, and effector coding capacity across Cochliobolus pathogens.</title>
        <authorList>
            <person name="Condon B.J."/>
            <person name="Leng Y."/>
            <person name="Wu D."/>
            <person name="Bushley K.E."/>
            <person name="Ohm R.A."/>
            <person name="Otillar R."/>
            <person name="Martin J."/>
            <person name="Schackwitz W."/>
            <person name="Grimwood J."/>
            <person name="MohdZainudin N."/>
            <person name="Xue C."/>
            <person name="Wang R."/>
            <person name="Manning V.A."/>
            <person name="Dhillon B."/>
            <person name="Tu Z.J."/>
            <person name="Steffenson B.J."/>
            <person name="Salamov A."/>
            <person name="Sun H."/>
            <person name="Lowry S."/>
            <person name="LaButti K."/>
            <person name="Han J."/>
            <person name="Copeland A."/>
            <person name="Lindquist E."/>
            <person name="Barry K."/>
            <person name="Schmutz J."/>
            <person name="Baker S.E."/>
            <person name="Ciuffetti L.M."/>
            <person name="Grigoriev I.V."/>
            <person name="Zhong S."/>
            <person name="Turgeon B.G."/>
        </authorList>
    </citation>
    <scope>NUCLEOTIDE SEQUENCE [LARGE SCALE GENOMIC DNA]</scope>
    <source>
        <strain evidence="1 2">26-R-13</strain>
    </source>
</reference>
<gene>
    <name evidence="1" type="ORF">COCCADRAFT_93867</name>
</gene>
<evidence type="ECO:0000313" key="2">
    <source>
        <dbReference type="Proteomes" id="UP000053841"/>
    </source>
</evidence>
<dbReference type="EMBL" id="KI964594">
    <property type="protein sequence ID" value="EUC34305.1"/>
    <property type="molecule type" value="Genomic_DNA"/>
</dbReference>